<dbReference type="KEGG" id="bsen:DP114_32375"/>
<dbReference type="PROSITE" id="PS50082">
    <property type="entry name" value="WD_REPEATS_2"/>
    <property type="match status" value="6"/>
</dbReference>
<gene>
    <name evidence="4" type="ORF">DP114_32375</name>
</gene>
<dbReference type="SUPFAM" id="SSF50978">
    <property type="entry name" value="WD40 repeat-like"/>
    <property type="match status" value="1"/>
</dbReference>
<keyword evidence="5" id="KW-1185">Reference proteome</keyword>
<feature type="repeat" description="WD" evidence="3">
    <location>
        <begin position="636"/>
        <end position="677"/>
    </location>
</feature>
<dbReference type="PRINTS" id="PR00320">
    <property type="entry name" value="GPROTEINBRPT"/>
</dbReference>
<dbReference type="SMART" id="SM00320">
    <property type="entry name" value="WD40"/>
    <property type="match status" value="7"/>
</dbReference>
<evidence type="ECO:0000256" key="3">
    <source>
        <dbReference type="PROSITE-ProRule" id="PRU00221"/>
    </source>
</evidence>
<dbReference type="Pfam" id="PF00400">
    <property type="entry name" value="WD40"/>
    <property type="match status" value="7"/>
</dbReference>
<feature type="repeat" description="WD" evidence="3">
    <location>
        <begin position="720"/>
        <end position="761"/>
    </location>
</feature>
<sequence>MDIGVRLLFQIVLELTPVIAALIQKRNEERPTLAKYLASQEIKEFIQSVSSVSQSITHSGKLEQEKIQQQQLAFDVQKTQLKIATQQQETALKLPEAQKIFENWPLRLLPSQILESHTKNQRTPLKIFLAPPKIKFDKFDNRGEDISDIEFMLAEGLREFLNQHYSLHNPVRPTEFLAGAWDSKRFHSESSIKALFGTLKTEPVLILESEADGDYLNFRIGYWGIGQENFYYYKTISRLPYKEIVDESAISRAKKWKIIRDELIALGESLEEINQIGGENVSNLATLEKAEKWKEKGIDISQLGLQYQVNRQDIEKLCQVLITCHTLAASWVADAYHLVHNDVPPLLPELLPSFLTNTINSKLLQAMSDDNPLYMYAAGYKQLYQALEVERHHWIPDLALKLAQTLSHLLDEVWAKEQVDYSVNTWLQLRQVSQHREIHPLRAMQSAIKIEDEGYIEKLKEYFTAVGDSQSVTYAEELLNAIAQEKDKRQHESVYLSHTLIGHSDKVTSVAISPDGQILVSGCADKTVKIWNLSTGKVVRTLTEKIGEVSSVAISPDGNLLVVGSCEHPRNNVKVWHLATGKLLHTLLGHQKPINCVVISPDGLILASASNKIKIWNLHTGDPPALSRPLGERISTLWHSSAVYAAAISPDSAILASGSSDHKIRLWNPITGELLSTLSGHSGEVKAIAISPDGQFLLSGSTDKTIKIWHLCTGKVLHTLTGHSDEVTSIAVSPDGKTLYSGSADKTIKMWHSQTGELLQTLIGHSQVINSVAISSDGRFIASGSSDKTIKIWRVGF</sequence>
<dbReference type="InterPro" id="IPR036322">
    <property type="entry name" value="WD40_repeat_dom_sf"/>
</dbReference>
<dbReference type="InterPro" id="IPR019775">
    <property type="entry name" value="WD40_repeat_CS"/>
</dbReference>
<dbReference type="InterPro" id="IPR015943">
    <property type="entry name" value="WD40/YVTN_repeat-like_dom_sf"/>
</dbReference>
<dbReference type="PROSITE" id="PS00678">
    <property type="entry name" value="WD_REPEATS_1"/>
    <property type="match status" value="1"/>
</dbReference>
<dbReference type="AlphaFoldDB" id="A0A856MP83"/>
<dbReference type="Gene3D" id="2.130.10.10">
    <property type="entry name" value="YVTN repeat-like/Quinoprotein amine dehydrogenase"/>
    <property type="match status" value="3"/>
</dbReference>
<feature type="repeat" description="WD" evidence="3">
    <location>
        <begin position="500"/>
        <end position="541"/>
    </location>
</feature>
<evidence type="ECO:0000256" key="1">
    <source>
        <dbReference type="ARBA" id="ARBA00022574"/>
    </source>
</evidence>
<dbReference type="InterPro" id="IPR001680">
    <property type="entry name" value="WD40_rpt"/>
</dbReference>
<dbReference type="RefSeq" id="WP_171978040.1">
    <property type="nucleotide sequence ID" value="NZ_CAWOXK010000001.1"/>
</dbReference>
<dbReference type="PANTHER" id="PTHR44129">
    <property type="entry name" value="WD REPEAT-CONTAINING PROTEIN POP1"/>
    <property type="match status" value="1"/>
</dbReference>
<keyword evidence="2" id="KW-0677">Repeat</keyword>
<protein>
    <submittedName>
        <fullName evidence="4">WD40 repeat domain-containing protein</fullName>
    </submittedName>
</protein>
<dbReference type="InterPro" id="IPR050349">
    <property type="entry name" value="WD_LIS1/nudF_dynein_reg"/>
</dbReference>
<dbReference type="EMBL" id="CP030118">
    <property type="protein sequence ID" value="QDL11974.1"/>
    <property type="molecule type" value="Genomic_DNA"/>
</dbReference>
<dbReference type="InterPro" id="IPR020472">
    <property type="entry name" value="WD40_PAC1"/>
</dbReference>
<organism evidence="4 5">
    <name type="scientific">Brasilonema sennae CENA114</name>
    <dbReference type="NCBI Taxonomy" id="415709"/>
    <lineage>
        <taxon>Bacteria</taxon>
        <taxon>Bacillati</taxon>
        <taxon>Cyanobacteriota</taxon>
        <taxon>Cyanophyceae</taxon>
        <taxon>Nostocales</taxon>
        <taxon>Scytonemataceae</taxon>
        <taxon>Brasilonema</taxon>
        <taxon>Bromeliae group (in: Brasilonema)</taxon>
    </lineage>
</organism>
<reference evidence="4 5" key="1">
    <citation type="submission" date="2018-06" db="EMBL/GenBank/DDBJ databases">
        <title>Comparative genomics of Brasilonema spp. strains.</title>
        <authorList>
            <person name="Alvarenga D.O."/>
            <person name="Fiore M.F."/>
            <person name="Varani A.M."/>
        </authorList>
    </citation>
    <scope>NUCLEOTIDE SEQUENCE [LARGE SCALE GENOMIC DNA]</scope>
    <source>
        <strain evidence="4 5">CENA114</strain>
    </source>
</reference>
<evidence type="ECO:0000313" key="5">
    <source>
        <dbReference type="Proteomes" id="UP000503129"/>
    </source>
</evidence>
<evidence type="ECO:0000256" key="2">
    <source>
        <dbReference type="ARBA" id="ARBA00022737"/>
    </source>
</evidence>
<feature type="repeat" description="WD" evidence="3">
    <location>
        <begin position="587"/>
        <end position="626"/>
    </location>
</feature>
<keyword evidence="1 3" id="KW-0853">WD repeat</keyword>
<evidence type="ECO:0000313" key="4">
    <source>
        <dbReference type="EMBL" id="QDL11974.1"/>
    </source>
</evidence>
<accession>A0A856MP83</accession>
<dbReference type="Proteomes" id="UP000503129">
    <property type="component" value="Chromosome"/>
</dbReference>
<dbReference type="PROSITE" id="PS50294">
    <property type="entry name" value="WD_REPEATS_REGION"/>
    <property type="match status" value="5"/>
</dbReference>
<dbReference type="CDD" id="cd00200">
    <property type="entry name" value="WD40"/>
    <property type="match status" value="1"/>
</dbReference>
<feature type="repeat" description="WD" evidence="3">
    <location>
        <begin position="678"/>
        <end position="719"/>
    </location>
</feature>
<proteinExistence type="predicted"/>
<name>A0A856MP83_9CYAN</name>
<feature type="repeat" description="WD" evidence="3">
    <location>
        <begin position="762"/>
        <end position="797"/>
    </location>
</feature>